<evidence type="ECO:0000313" key="3">
    <source>
        <dbReference type="Proteomes" id="UP000316330"/>
    </source>
</evidence>
<name>A0A559J9V8_9BACL</name>
<dbReference type="EMBL" id="VNJJ01000015">
    <property type="protein sequence ID" value="TVX96678.1"/>
    <property type="molecule type" value="Genomic_DNA"/>
</dbReference>
<dbReference type="Gene3D" id="3.40.50.720">
    <property type="entry name" value="NAD(P)-binding Rossmann-like Domain"/>
    <property type="match status" value="1"/>
</dbReference>
<reference evidence="2 3" key="1">
    <citation type="submission" date="2019-07" db="EMBL/GenBank/DDBJ databases">
        <authorList>
            <person name="Kim J."/>
        </authorList>
    </citation>
    <scope>NUCLEOTIDE SEQUENCE [LARGE SCALE GENOMIC DNA]</scope>
    <source>
        <strain evidence="2 3">G13</strain>
    </source>
</reference>
<dbReference type="RefSeq" id="WP_144706006.1">
    <property type="nucleotide sequence ID" value="NZ_VNJJ01000015.1"/>
</dbReference>
<dbReference type="InterPro" id="IPR036291">
    <property type="entry name" value="NAD(P)-bd_dom_sf"/>
</dbReference>
<dbReference type="PANTHER" id="PTHR47129">
    <property type="entry name" value="QUINONE OXIDOREDUCTASE 2"/>
    <property type="match status" value="1"/>
</dbReference>
<keyword evidence="3" id="KW-1185">Reference proteome</keyword>
<dbReference type="OrthoDB" id="152510at2"/>
<dbReference type="SUPFAM" id="SSF51735">
    <property type="entry name" value="NAD(P)-binding Rossmann-fold domains"/>
    <property type="match status" value="1"/>
</dbReference>
<dbReference type="InterPro" id="IPR052718">
    <property type="entry name" value="NmrA-type_oxidoreductase"/>
</dbReference>
<evidence type="ECO:0000313" key="2">
    <source>
        <dbReference type="EMBL" id="TVX96678.1"/>
    </source>
</evidence>
<dbReference type="Gene3D" id="3.90.25.10">
    <property type="entry name" value="UDP-galactose 4-epimerase, domain 1"/>
    <property type="match status" value="1"/>
</dbReference>
<proteinExistence type="predicted"/>
<evidence type="ECO:0000259" key="1">
    <source>
        <dbReference type="Pfam" id="PF13460"/>
    </source>
</evidence>
<gene>
    <name evidence="2" type="ORF">FPZ45_20570</name>
</gene>
<feature type="domain" description="NAD(P)-binding" evidence="1">
    <location>
        <begin position="7"/>
        <end position="188"/>
    </location>
</feature>
<dbReference type="InterPro" id="IPR016040">
    <property type="entry name" value="NAD(P)-bd_dom"/>
</dbReference>
<protein>
    <submittedName>
        <fullName evidence="2">SDR family NAD(P)-dependent oxidoreductase</fullName>
    </submittedName>
</protein>
<dbReference type="AlphaFoldDB" id="A0A559J9V8"/>
<dbReference type="PANTHER" id="PTHR47129:SF1">
    <property type="entry name" value="NMRA-LIKE DOMAIN-CONTAINING PROTEIN"/>
    <property type="match status" value="1"/>
</dbReference>
<accession>A0A559J9V8</accession>
<comment type="caution">
    <text evidence="2">The sequence shown here is derived from an EMBL/GenBank/DDBJ whole genome shotgun (WGS) entry which is preliminary data.</text>
</comment>
<dbReference type="Pfam" id="PF13460">
    <property type="entry name" value="NAD_binding_10"/>
    <property type="match status" value="1"/>
</dbReference>
<sequence>MKIVLTGSTGHLGGLILKQLLFRCRAEDLVLSVRQPHIAEGYRDPNLDVRYGDYDVPESLEPSFRGARKLMMVSSPCTDEAIRLRQHLSVIEAARQAGINHIVYTSIFAPEKGNLSVHKLHLDTEQAIRESNIPYTILRNAYYTDIVKFLGIREAAASGILVSPPGNWNFNTASRWDLAHAAAIVLTEEGHENRTYELTPTRTWNLDDLARAISEVTGRKVVHRTDKDYQNNIYRMLPFSDMQFTSDDLAELVGQPLRSVKDEVQDIFG</sequence>
<dbReference type="Proteomes" id="UP000316330">
    <property type="component" value="Unassembled WGS sequence"/>
</dbReference>
<organism evidence="2 3">
    <name type="scientific">Cohnella terricola</name>
    <dbReference type="NCBI Taxonomy" id="1289167"/>
    <lineage>
        <taxon>Bacteria</taxon>
        <taxon>Bacillati</taxon>
        <taxon>Bacillota</taxon>
        <taxon>Bacilli</taxon>
        <taxon>Bacillales</taxon>
        <taxon>Paenibacillaceae</taxon>
        <taxon>Cohnella</taxon>
    </lineage>
</organism>